<comment type="caution">
    <text evidence="1">The sequence shown here is derived from an EMBL/GenBank/DDBJ whole genome shotgun (WGS) entry which is preliminary data.</text>
</comment>
<evidence type="ECO:0000313" key="2">
    <source>
        <dbReference type="Proteomes" id="UP001519924"/>
    </source>
</evidence>
<dbReference type="EMBL" id="JAHZUY010000003">
    <property type="protein sequence ID" value="MBW8268396.1"/>
    <property type="molecule type" value="Genomic_DNA"/>
</dbReference>
<protein>
    <submittedName>
        <fullName evidence="1">Uncharacterized protein</fullName>
    </submittedName>
</protein>
<sequence length="46" mass="5010">MLVRAANRGNYDVRATWLNGRAVERHGVNVCATTNVIITNQGIAVN</sequence>
<gene>
    <name evidence="1" type="ORF">K1J50_02745</name>
</gene>
<dbReference type="RefSeq" id="WP_220115894.1">
    <property type="nucleotide sequence ID" value="NZ_JAHZUY010000003.1"/>
</dbReference>
<keyword evidence="2" id="KW-1185">Reference proteome</keyword>
<accession>A0ABS7EYG4</accession>
<reference evidence="1 2" key="1">
    <citation type="submission" date="2021-08" db="EMBL/GenBank/DDBJ databases">
        <title>Caldovatus sediminis gen. nov., sp. nov., a moderately thermophilic bacterium isolated from a hot spring.</title>
        <authorList>
            <person name="Hu C.-J."/>
            <person name="Li W.-J."/>
            <person name="Xian W.-D."/>
        </authorList>
    </citation>
    <scope>NUCLEOTIDE SEQUENCE [LARGE SCALE GENOMIC DNA]</scope>
    <source>
        <strain evidence="1 2">SYSU G05006</strain>
    </source>
</reference>
<dbReference type="Proteomes" id="UP001519924">
    <property type="component" value="Unassembled WGS sequence"/>
</dbReference>
<name>A0ABS7EYG4_9PROT</name>
<evidence type="ECO:0000313" key="1">
    <source>
        <dbReference type="EMBL" id="MBW8268396.1"/>
    </source>
</evidence>
<proteinExistence type="predicted"/>
<organism evidence="1 2">
    <name type="scientific">Caldovatus aquaticus</name>
    <dbReference type="NCBI Taxonomy" id="2865671"/>
    <lineage>
        <taxon>Bacteria</taxon>
        <taxon>Pseudomonadati</taxon>
        <taxon>Pseudomonadota</taxon>
        <taxon>Alphaproteobacteria</taxon>
        <taxon>Acetobacterales</taxon>
        <taxon>Roseomonadaceae</taxon>
        <taxon>Caldovatus</taxon>
    </lineage>
</organism>